<dbReference type="PROSITE" id="PS50943">
    <property type="entry name" value="HTH_CROC1"/>
    <property type="match status" value="1"/>
</dbReference>
<dbReference type="EMBL" id="JACOPH010000002">
    <property type="protein sequence ID" value="MBC5713544.1"/>
    <property type="molecule type" value="Genomic_DNA"/>
</dbReference>
<feature type="domain" description="HTH cro/C1-type" evidence="1">
    <location>
        <begin position="10"/>
        <end position="68"/>
    </location>
</feature>
<dbReference type="Proteomes" id="UP000606720">
    <property type="component" value="Unassembled WGS sequence"/>
</dbReference>
<evidence type="ECO:0000313" key="3">
    <source>
        <dbReference type="Proteomes" id="UP000606720"/>
    </source>
</evidence>
<comment type="caution">
    <text evidence="2">The sequence shown here is derived from an EMBL/GenBank/DDBJ whole genome shotgun (WGS) entry which is preliminary data.</text>
</comment>
<dbReference type="SUPFAM" id="SSF47413">
    <property type="entry name" value="lambda repressor-like DNA-binding domains"/>
    <property type="match status" value="1"/>
</dbReference>
<dbReference type="InterPro" id="IPR010982">
    <property type="entry name" value="Lambda_DNA-bd_dom_sf"/>
</dbReference>
<gene>
    <name evidence="2" type="ORF">H8S17_04835</name>
</gene>
<keyword evidence="3" id="KW-1185">Reference proteome</keyword>
<protein>
    <submittedName>
        <fullName evidence="2">Helix-turn-helix transcriptional regulator</fullName>
    </submittedName>
</protein>
<dbReference type="Gene3D" id="1.10.260.40">
    <property type="entry name" value="lambda repressor-like DNA-binding domains"/>
    <property type="match status" value="1"/>
</dbReference>
<name>A0A923RUT1_9FIRM</name>
<dbReference type="GO" id="GO:0003677">
    <property type="term" value="F:DNA binding"/>
    <property type="evidence" value="ECO:0007669"/>
    <property type="project" value="InterPro"/>
</dbReference>
<sequence>MKNELIAKVLKEARKQNALSVRDVVCKLEDRSVNVAEKTIYGWENGQSEPSVDTLLILCEIYNIKDIQGTFGHKTEPSLQITDFEKKLILNLREHPEMLDAVKKLLDID</sequence>
<organism evidence="2 3">
    <name type="scientific">Roseburia zhanii</name>
    <dbReference type="NCBI Taxonomy" id="2763064"/>
    <lineage>
        <taxon>Bacteria</taxon>
        <taxon>Bacillati</taxon>
        <taxon>Bacillota</taxon>
        <taxon>Clostridia</taxon>
        <taxon>Lachnospirales</taxon>
        <taxon>Lachnospiraceae</taxon>
        <taxon>Roseburia</taxon>
    </lineage>
</organism>
<proteinExistence type="predicted"/>
<dbReference type="Pfam" id="PF01381">
    <property type="entry name" value="HTH_3"/>
    <property type="match status" value="1"/>
</dbReference>
<dbReference type="InterPro" id="IPR001387">
    <property type="entry name" value="Cro/C1-type_HTH"/>
</dbReference>
<reference evidence="2" key="1">
    <citation type="submission" date="2020-08" db="EMBL/GenBank/DDBJ databases">
        <title>Genome public.</title>
        <authorList>
            <person name="Liu C."/>
            <person name="Sun Q."/>
        </authorList>
    </citation>
    <scope>NUCLEOTIDE SEQUENCE</scope>
    <source>
        <strain evidence="2">BX1005</strain>
    </source>
</reference>
<evidence type="ECO:0000313" key="2">
    <source>
        <dbReference type="EMBL" id="MBC5713544.1"/>
    </source>
</evidence>
<dbReference type="RefSeq" id="WP_186866454.1">
    <property type="nucleotide sequence ID" value="NZ_JACOPH010000002.1"/>
</dbReference>
<accession>A0A923RUT1</accession>
<dbReference type="AlphaFoldDB" id="A0A923RUT1"/>
<dbReference type="CDD" id="cd00093">
    <property type="entry name" value="HTH_XRE"/>
    <property type="match status" value="1"/>
</dbReference>
<evidence type="ECO:0000259" key="1">
    <source>
        <dbReference type="PROSITE" id="PS50943"/>
    </source>
</evidence>